<feature type="compositionally biased region" description="Low complexity" evidence="1">
    <location>
        <begin position="158"/>
        <end position="197"/>
    </location>
</feature>
<feature type="compositionally biased region" description="Basic residues" evidence="1">
    <location>
        <begin position="27"/>
        <end position="40"/>
    </location>
</feature>
<name>A0AA40AQA8_9PEZI</name>
<organism evidence="3 4">
    <name type="scientific">Lasiosphaeris hirsuta</name>
    <dbReference type="NCBI Taxonomy" id="260670"/>
    <lineage>
        <taxon>Eukaryota</taxon>
        <taxon>Fungi</taxon>
        <taxon>Dikarya</taxon>
        <taxon>Ascomycota</taxon>
        <taxon>Pezizomycotina</taxon>
        <taxon>Sordariomycetes</taxon>
        <taxon>Sordariomycetidae</taxon>
        <taxon>Sordariales</taxon>
        <taxon>Lasiosphaeriaceae</taxon>
        <taxon>Lasiosphaeris</taxon>
    </lineage>
</organism>
<gene>
    <name evidence="3" type="ORF">B0H67DRAFT_574907</name>
</gene>
<evidence type="ECO:0000256" key="1">
    <source>
        <dbReference type="SAM" id="MobiDB-lite"/>
    </source>
</evidence>
<sequence>MNPQQALKPSSSLDIHTIDMDTQEKTFRHHRKQSMPHSKQRPATTRRLTPIQRIILSVSACLLILFGLALTASPQNVRRMGCHQQQVVEEIAEVESPSFSSWLNAASPEALRGLLHKSFPEWFQPEAASDRHAMEAIHRADTPLATTILTLARRADNSTTSTTSTQTTASNPPDTTSSTTLTTSTTLDPTTTSYSTSKLTTETFTSTSNGEVIIVTATSYVGVDPVETSAQTTTKPPPSLQNNAVRQGYSGQLFAVVMGMVMGIILL</sequence>
<comment type="caution">
    <text evidence="3">The sequence shown here is derived from an EMBL/GenBank/DDBJ whole genome shotgun (WGS) entry which is preliminary data.</text>
</comment>
<keyword evidence="2" id="KW-1133">Transmembrane helix</keyword>
<evidence type="ECO:0000256" key="2">
    <source>
        <dbReference type="SAM" id="Phobius"/>
    </source>
</evidence>
<protein>
    <submittedName>
        <fullName evidence="3">Uncharacterized protein</fullName>
    </submittedName>
</protein>
<feature type="transmembrane region" description="Helical" evidence="2">
    <location>
        <begin position="54"/>
        <end position="72"/>
    </location>
</feature>
<evidence type="ECO:0000313" key="4">
    <source>
        <dbReference type="Proteomes" id="UP001172102"/>
    </source>
</evidence>
<feature type="region of interest" description="Disordered" evidence="1">
    <location>
        <begin position="153"/>
        <end position="197"/>
    </location>
</feature>
<dbReference type="AlphaFoldDB" id="A0AA40AQA8"/>
<proteinExistence type="predicted"/>
<dbReference type="Proteomes" id="UP001172102">
    <property type="component" value="Unassembled WGS sequence"/>
</dbReference>
<evidence type="ECO:0000313" key="3">
    <source>
        <dbReference type="EMBL" id="KAK0720043.1"/>
    </source>
</evidence>
<keyword evidence="2" id="KW-0812">Transmembrane</keyword>
<accession>A0AA40AQA8</accession>
<keyword evidence="2" id="KW-0472">Membrane</keyword>
<keyword evidence="4" id="KW-1185">Reference proteome</keyword>
<dbReference type="EMBL" id="JAUKUA010000003">
    <property type="protein sequence ID" value="KAK0720043.1"/>
    <property type="molecule type" value="Genomic_DNA"/>
</dbReference>
<reference evidence="3" key="1">
    <citation type="submission" date="2023-06" db="EMBL/GenBank/DDBJ databases">
        <title>Genome-scale phylogeny and comparative genomics of the fungal order Sordariales.</title>
        <authorList>
            <consortium name="Lawrence Berkeley National Laboratory"/>
            <person name="Hensen N."/>
            <person name="Bonometti L."/>
            <person name="Westerberg I."/>
            <person name="Brannstrom I.O."/>
            <person name="Guillou S."/>
            <person name="Cros-Aarteil S."/>
            <person name="Calhoun S."/>
            <person name="Haridas S."/>
            <person name="Kuo A."/>
            <person name="Mondo S."/>
            <person name="Pangilinan J."/>
            <person name="Riley R."/>
            <person name="Labutti K."/>
            <person name="Andreopoulos B."/>
            <person name="Lipzen A."/>
            <person name="Chen C."/>
            <person name="Yanf M."/>
            <person name="Daum C."/>
            <person name="Ng V."/>
            <person name="Clum A."/>
            <person name="Steindorff A."/>
            <person name="Ohm R."/>
            <person name="Martin F."/>
            <person name="Silar P."/>
            <person name="Natvig D."/>
            <person name="Lalanne C."/>
            <person name="Gautier V."/>
            <person name="Ament-Velasquez S.L."/>
            <person name="Kruys A."/>
            <person name="Hutchinson M.I."/>
            <person name="Powell A.J."/>
            <person name="Barry K."/>
            <person name="Miller A.N."/>
            <person name="Grigoriev I.V."/>
            <person name="Debuchy R."/>
            <person name="Gladieux P."/>
            <person name="Thoren M.H."/>
            <person name="Johannesson H."/>
        </authorList>
    </citation>
    <scope>NUCLEOTIDE SEQUENCE</scope>
    <source>
        <strain evidence="3">SMH4607-1</strain>
    </source>
</reference>
<feature type="region of interest" description="Disordered" evidence="1">
    <location>
        <begin position="25"/>
        <end position="45"/>
    </location>
</feature>